<dbReference type="InterPro" id="IPR036388">
    <property type="entry name" value="WH-like_DNA-bd_sf"/>
</dbReference>
<feature type="domain" description="RNA polymerase III Rpc82 C -terminal" evidence="6">
    <location>
        <begin position="126"/>
        <end position="233"/>
    </location>
</feature>
<gene>
    <name evidence="8" type="primary">EOG090X04YD</name>
</gene>
<dbReference type="EMBL" id="LR024580">
    <property type="protein sequence ID" value="SVE94199.1"/>
    <property type="molecule type" value="mRNA"/>
</dbReference>
<sequence>MSFIIKFSFSKHMSQITTTAGTEIAFEREGIFCTLSLAEWMHEIGTCSTNQCDHLSHLLLKRRRLLHSLNSLPWDWKCFNIRCRISLLFHVFVKQSTTLLLMHLPMNALTMKMQDFLIFYLKLSTQFYLLFTNVVLVNAAARRVDATAGELYHLLLKHWRECSSPDSPTTNVLSFNQIKDFVRRNDGSSPTLLEYFDQYLRVLYEDSSCLVSRVGDAGGGQFALNYAAVFENLACATLDSIVLERFGSKALRLFRLVRIQKYMEQDKMQSSSMIPAKESKMFTYKLLEHNFLQLKELKKGTSNLAPVKSFILFHVDLPQVVRTALQTSYKCLFNAMIRQTHELTDNKRLLDKHERMESLLESLRGEGVAEDELAYLADSMTPAEKSLVVKIQSMSDHLTLGQSQADETILILETYLKFLAPK</sequence>
<dbReference type="InterPro" id="IPR039748">
    <property type="entry name" value="RPC3"/>
</dbReference>
<evidence type="ECO:0000256" key="4">
    <source>
        <dbReference type="ARBA" id="ARBA00023242"/>
    </source>
</evidence>
<name>A0A4Y7NLS3_9CRUS</name>
<evidence type="ECO:0000313" key="8">
    <source>
        <dbReference type="EMBL" id="SVE94199.1"/>
    </source>
</evidence>
<evidence type="ECO:0000259" key="7">
    <source>
        <dbReference type="Pfam" id="PF22536"/>
    </source>
</evidence>
<keyword evidence="4 5" id="KW-0539">Nucleus</keyword>
<organism evidence="8">
    <name type="scientific">Simocephalus serrulatus</name>
    <dbReference type="NCBI Taxonomy" id="117539"/>
    <lineage>
        <taxon>Eukaryota</taxon>
        <taxon>Metazoa</taxon>
        <taxon>Ecdysozoa</taxon>
        <taxon>Arthropoda</taxon>
        <taxon>Crustacea</taxon>
        <taxon>Branchiopoda</taxon>
        <taxon>Diplostraca</taxon>
        <taxon>Cladocera</taxon>
        <taxon>Anomopoda</taxon>
        <taxon>Daphniidae</taxon>
        <taxon>Simocephalus</taxon>
    </lineage>
</organism>
<keyword evidence="2 5" id="KW-0240">DNA-directed RNA polymerase</keyword>
<dbReference type="Gene3D" id="1.10.10.10">
    <property type="entry name" value="Winged helix-like DNA-binding domain superfamily/Winged helix DNA-binding domain"/>
    <property type="match status" value="2"/>
</dbReference>
<comment type="similarity">
    <text evidence="5">Belongs to the eukaryotic RPC3/POLR3C RNA polymerase subunit family.</text>
</comment>
<dbReference type="GO" id="GO:0005666">
    <property type="term" value="C:RNA polymerase III complex"/>
    <property type="evidence" value="ECO:0007669"/>
    <property type="project" value="UniProtKB-UniRule"/>
</dbReference>
<evidence type="ECO:0000256" key="1">
    <source>
        <dbReference type="ARBA" id="ARBA00004123"/>
    </source>
</evidence>
<dbReference type="AlphaFoldDB" id="A0A4Y7NLS3"/>
<feature type="domain" description="DNA-directed RNA polymerase III subunit RPC3 winged-helix" evidence="7">
    <location>
        <begin position="238"/>
        <end position="315"/>
    </location>
</feature>
<dbReference type="Pfam" id="PF05645">
    <property type="entry name" value="RNA_pol_Rpc82"/>
    <property type="match status" value="1"/>
</dbReference>
<reference evidence="8" key="1">
    <citation type="submission" date="2018-08" db="EMBL/GenBank/DDBJ databases">
        <authorList>
            <person name="Cornetti L."/>
        </authorList>
    </citation>
    <scope>NUCLEOTIDE SEQUENCE</scope>
    <source>
        <strain evidence="8">OM-SAIQ-clone2</strain>
    </source>
</reference>
<evidence type="ECO:0000259" key="6">
    <source>
        <dbReference type="Pfam" id="PF05645"/>
    </source>
</evidence>
<evidence type="ECO:0000256" key="2">
    <source>
        <dbReference type="ARBA" id="ARBA00022478"/>
    </source>
</evidence>
<dbReference type="Pfam" id="PF20912">
    <property type="entry name" value="RPC3_helical"/>
    <property type="match status" value="1"/>
</dbReference>
<accession>A0A4Y7NLS3</accession>
<dbReference type="InterPro" id="IPR008806">
    <property type="entry name" value="RNA_pol_III_Rpc82_C"/>
</dbReference>
<dbReference type="PANTHER" id="PTHR12949">
    <property type="entry name" value="RNA POLYMERASE III DNA DIRECTED -RELATED"/>
    <property type="match status" value="1"/>
</dbReference>
<evidence type="ECO:0000256" key="5">
    <source>
        <dbReference type="RuleBase" id="RU367076"/>
    </source>
</evidence>
<protein>
    <recommendedName>
        <fullName evidence="5">DNA-directed RNA polymerase III subunit RPC3</fullName>
        <shortName evidence="5">RNA polymerase III subunit C3</shortName>
    </recommendedName>
</protein>
<comment type="function">
    <text evidence="5">DNA-dependent RNA polymerase catalyzes the transcription of DNA into RNA using the four ribonucleoside triphosphates as substrates. Specific core component of RNA polymerase III which synthesizes small RNAs, such as 5S rRNA and tRNAs.</text>
</comment>
<evidence type="ECO:0000256" key="3">
    <source>
        <dbReference type="ARBA" id="ARBA00023163"/>
    </source>
</evidence>
<dbReference type="PANTHER" id="PTHR12949:SF0">
    <property type="entry name" value="DNA-DIRECTED RNA POLYMERASE III SUBUNIT RPC3"/>
    <property type="match status" value="1"/>
</dbReference>
<keyword evidence="3 5" id="KW-0804">Transcription</keyword>
<dbReference type="GO" id="GO:0003697">
    <property type="term" value="F:single-stranded DNA binding"/>
    <property type="evidence" value="ECO:0007669"/>
    <property type="project" value="UniProtKB-UniRule"/>
</dbReference>
<dbReference type="InterPro" id="IPR055207">
    <property type="entry name" value="POLR3C_WHD"/>
</dbReference>
<dbReference type="Pfam" id="PF22536">
    <property type="entry name" value="WHD_POLR3C"/>
    <property type="match status" value="1"/>
</dbReference>
<dbReference type="GO" id="GO:0006351">
    <property type="term" value="P:DNA-templated transcription"/>
    <property type="evidence" value="ECO:0007669"/>
    <property type="project" value="InterPro"/>
</dbReference>
<comment type="subcellular location">
    <subcellularLocation>
        <location evidence="1 5">Nucleus</location>
    </subcellularLocation>
</comment>
<proteinExistence type="evidence at transcript level"/>
<comment type="subunit">
    <text evidence="5">Component of the RNA polymerase III (Pol III) complex consisting of 17 subunits.</text>
</comment>
<dbReference type="Gene3D" id="6.10.140.1450">
    <property type="match status" value="1"/>
</dbReference>
<dbReference type="FunFam" id="1.10.10.10:FF:000199">
    <property type="entry name" value="DNA-directed RNA polymerase III subunit RPC3"/>
    <property type="match status" value="1"/>
</dbReference>